<reference evidence="1" key="1">
    <citation type="submission" date="2023-06" db="EMBL/GenBank/DDBJ databases">
        <authorList>
            <person name="Kurt Z."/>
        </authorList>
    </citation>
    <scope>NUCLEOTIDE SEQUENCE</scope>
</reference>
<protein>
    <submittedName>
        <fullName evidence="2">Hypothetical_protein</fullName>
    </submittedName>
</protein>
<dbReference type="EMBL" id="CAXDID020000253">
    <property type="protein sequence ID" value="CAL6064960.1"/>
    <property type="molecule type" value="Genomic_DNA"/>
</dbReference>
<evidence type="ECO:0000313" key="3">
    <source>
        <dbReference type="Proteomes" id="UP001642409"/>
    </source>
</evidence>
<reference evidence="2 3" key="2">
    <citation type="submission" date="2024-07" db="EMBL/GenBank/DDBJ databases">
        <authorList>
            <person name="Akdeniz Z."/>
        </authorList>
    </citation>
    <scope>NUCLEOTIDE SEQUENCE [LARGE SCALE GENOMIC DNA]</scope>
</reference>
<comment type="caution">
    <text evidence="1">The sequence shown here is derived from an EMBL/GenBank/DDBJ whole genome shotgun (WGS) entry which is preliminary data.</text>
</comment>
<evidence type="ECO:0000313" key="1">
    <source>
        <dbReference type="EMBL" id="CAI9945960.1"/>
    </source>
</evidence>
<name>A0AA86PTC2_9EUKA</name>
<accession>A0AA86PTC2</accession>
<dbReference type="AlphaFoldDB" id="A0AA86PTC2"/>
<keyword evidence="3" id="KW-1185">Reference proteome</keyword>
<sequence>MQEDLIAKYAKDVQKHKIQVHTSSEVIVNKIRAVLVFRRAVHVNNILTIYYTEIQMSLESLKAVDHDQKSYLSKFMKRQVENVQTTDEDVQNMINLIKSVNNLHQVQLSVNI</sequence>
<dbReference type="EMBL" id="CATOUU010000755">
    <property type="protein sequence ID" value="CAI9945960.1"/>
    <property type="molecule type" value="Genomic_DNA"/>
</dbReference>
<evidence type="ECO:0000313" key="2">
    <source>
        <dbReference type="EMBL" id="CAL6064960.1"/>
    </source>
</evidence>
<dbReference type="Proteomes" id="UP001642409">
    <property type="component" value="Unassembled WGS sequence"/>
</dbReference>
<organism evidence="1">
    <name type="scientific">Hexamita inflata</name>
    <dbReference type="NCBI Taxonomy" id="28002"/>
    <lineage>
        <taxon>Eukaryota</taxon>
        <taxon>Metamonada</taxon>
        <taxon>Diplomonadida</taxon>
        <taxon>Hexamitidae</taxon>
        <taxon>Hexamitinae</taxon>
        <taxon>Hexamita</taxon>
    </lineage>
</organism>
<gene>
    <name evidence="1" type="ORF">HINF_LOCUS33605</name>
    <name evidence="2" type="ORF">HINF_LOCUS51608</name>
</gene>
<proteinExistence type="predicted"/>